<evidence type="ECO:0000313" key="12">
    <source>
        <dbReference type="EMBL" id="CAF3708379.1"/>
    </source>
</evidence>
<feature type="repeat" description="TPR" evidence="8">
    <location>
        <begin position="494"/>
        <end position="527"/>
    </location>
</feature>
<evidence type="ECO:0000256" key="8">
    <source>
        <dbReference type="PROSITE-ProRule" id="PRU00339"/>
    </source>
</evidence>
<dbReference type="SMART" id="SM00028">
    <property type="entry name" value="TPR"/>
    <property type="match status" value="8"/>
</dbReference>
<comment type="caution">
    <text evidence="12">The sequence shown here is derived from an EMBL/GenBank/DDBJ whole genome shotgun (WGS) entry which is preliminary data.</text>
</comment>
<dbReference type="Gene3D" id="3.90.176.10">
    <property type="entry name" value="Toxin ADP-ribosyltransferase, Chain A, domain 1"/>
    <property type="match status" value="1"/>
</dbReference>
<dbReference type="Pfam" id="PF13424">
    <property type="entry name" value="TPR_12"/>
    <property type="match status" value="2"/>
</dbReference>
<evidence type="ECO:0000256" key="1">
    <source>
        <dbReference type="ARBA" id="ARBA00009558"/>
    </source>
</evidence>
<dbReference type="InterPro" id="IPR011990">
    <property type="entry name" value="TPR-like_helical_dom_sf"/>
</dbReference>
<dbReference type="PROSITE" id="PS50005">
    <property type="entry name" value="TPR"/>
    <property type="match status" value="5"/>
</dbReference>
<feature type="repeat" description="TPR" evidence="8">
    <location>
        <begin position="460"/>
        <end position="493"/>
    </location>
</feature>
<evidence type="ECO:0000313" key="13">
    <source>
        <dbReference type="Proteomes" id="UP000682733"/>
    </source>
</evidence>
<dbReference type="PANTHER" id="PTHR45641:SF19">
    <property type="entry name" value="NEPHROCYSTIN-3"/>
    <property type="match status" value="1"/>
</dbReference>
<comment type="catalytic activity">
    <reaction evidence="7 9">
        <text>L-arginyl-[protein] + NAD(+) = N(omega)-(ADP-D-ribosyl)-L-arginyl-[protein] + nicotinamide + H(+)</text>
        <dbReference type="Rhea" id="RHEA:19149"/>
        <dbReference type="Rhea" id="RHEA-COMP:10532"/>
        <dbReference type="Rhea" id="RHEA-COMP:15087"/>
        <dbReference type="ChEBI" id="CHEBI:15378"/>
        <dbReference type="ChEBI" id="CHEBI:17154"/>
        <dbReference type="ChEBI" id="CHEBI:29965"/>
        <dbReference type="ChEBI" id="CHEBI:57540"/>
        <dbReference type="ChEBI" id="CHEBI:142554"/>
        <dbReference type="EC" id="2.4.2.31"/>
    </reaction>
</comment>
<evidence type="ECO:0000256" key="4">
    <source>
        <dbReference type="ARBA" id="ARBA00022695"/>
    </source>
</evidence>
<evidence type="ECO:0000256" key="10">
    <source>
        <dbReference type="SAM" id="MobiDB-lite"/>
    </source>
</evidence>
<keyword evidence="2 9" id="KW-0328">Glycosyltransferase</keyword>
<dbReference type="Gene3D" id="1.25.40.10">
    <property type="entry name" value="Tetratricopeptide repeat domain"/>
    <property type="match status" value="3"/>
</dbReference>
<dbReference type="SUPFAM" id="SSF48452">
    <property type="entry name" value="TPR-like"/>
    <property type="match status" value="1"/>
</dbReference>
<feature type="repeat" description="TPR" evidence="8">
    <location>
        <begin position="745"/>
        <end position="778"/>
    </location>
</feature>
<keyword evidence="9" id="KW-0520">NAD</keyword>
<evidence type="ECO:0000256" key="3">
    <source>
        <dbReference type="ARBA" id="ARBA00022679"/>
    </source>
</evidence>
<dbReference type="AlphaFoldDB" id="A0A8S2I294"/>
<comment type="similarity">
    <text evidence="1 9">Belongs to the Arg-specific ADP-ribosyltransferase family.</text>
</comment>
<feature type="repeat" description="TPR" evidence="8">
    <location>
        <begin position="703"/>
        <end position="736"/>
    </location>
</feature>
<feature type="compositionally biased region" description="Polar residues" evidence="10">
    <location>
        <begin position="1"/>
        <end position="16"/>
    </location>
</feature>
<name>A0A8S2I294_9BILA</name>
<evidence type="ECO:0000256" key="2">
    <source>
        <dbReference type="ARBA" id="ARBA00022676"/>
    </source>
</evidence>
<proteinExistence type="inferred from homology"/>
<dbReference type="PROSITE" id="PS51996">
    <property type="entry name" value="TR_MART"/>
    <property type="match status" value="1"/>
</dbReference>
<dbReference type="EMBL" id="CAJOBA010004278">
    <property type="protein sequence ID" value="CAF3708379.1"/>
    <property type="molecule type" value="Genomic_DNA"/>
</dbReference>
<dbReference type="EMBL" id="CAJNOK010004276">
    <property type="protein sequence ID" value="CAF0931937.1"/>
    <property type="molecule type" value="Genomic_DNA"/>
</dbReference>
<evidence type="ECO:0000256" key="5">
    <source>
        <dbReference type="ARBA" id="ARBA00022737"/>
    </source>
</evidence>
<gene>
    <name evidence="11" type="ORF">OVA965_LOCUS11196</name>
    <name evidence="12" type="ORF">TMI583_LOCUS11192</name>
</gene>
<evidence type="ECO:0000256" key="6">
    <source>
        <dbReference type="ARBA" id="ARBA00022803"/>
    </source>
</evidence>
<dbReference type="Proteomes" id="UP000677228">
    <property type="component" value="Unassembled WGS sequence"/>
</dbReference>
<keyword evidence="3 9" id="KW-0808">Transferase</keyword>
<keyword evidence="9" id="KW-0521">NADP</keyword>
<feature type="repeat" description="TPR" evidence="8">
    <location>
        <begin position="789"/>
        <end position="822"/>
    </location>
</feature>
<reference evidence="12" key="1">
    <citation type="submission" date="2021-02" db="EMBL/GenBank/DDBJ databases">
        <authorList>
            <person name="Nowell W R."/>
        </authorList>
    </citation>
    <scope>NUCLEOTIDE SEQUENCE</scope>
</reference>
<evidence type="ECO:0000256" key="7">
    <source>
        <dbReference type="ARBA" id="ARBA00047597"/>
    </source>
</evidence>
<evidence type="ECO:0000313" key="11">
    <source>
        <dbReference type="EMBL" id="CAF0931937.1"/>
    </source>
</evidence>
<dbReference type="PANTHER" id="PTHR45641">
    <property type="entry name" value="TETRATRICOPEPTIDE REPEAT PROTEIN (AFU_ORTHOLOGUE AFUA_6G03870)"/>
    <property type="match status" value="1"/>
</dbReference>
<dbReference type="SUPFAM" id="SSF81901">
    <property type="entry name" value="HCP-like"/>
    <property type="match status" value="1"/>
</dbReference>
<evidence type="ECO:0000256" key="9">
    <source>
        <dbReference type="RuleBase" id="RU361228"/>
    </source>
</evidence>
<dbReference type="SUPFAM" id="SSF56399">
    <property type="entry name" value="ADP-ribosylation"/>
    <property type="match status" value="1"/>
</dbReference>
<protein>
    <recommendedName>
        <fullName evidence="9">NAD(P)(+)--arginine ADP-ribosyltransferase</fullName>
        <ecNumber evidence="9">2.4.2.31</ecNumber>
    </recommendedName>
    <alternativeName>
        <fullName evidence="9">Mono(ADP-ribosyl)transferase</fullName>
    </alternativeName>
</protein>
<dbReference type="InterPro" id="IPR000768">
    <property type="entry name" value="ART"/>
</dbReference>
<feature type="region of interest" description="Disordered" evidence="10">
    <location>
        <begin position="1"/>
        <end position="23"/>
    </location>
</feature>
<dbReference type="InterPro" id="IPR019734">
    <property type="entry name" value="TPR_rpt"/>
</dbReference>
<dbReference type="Pfam" id="PF01129">
    <property type="entry name" value="ART"/>
    <property type="match status" value="1"/>
</dbReference>
<keyword evidence="6 8" id="KW-0802">TPR repeat</keyword>
<sequence length="830" mass="96523">MASTTTSSCINNQSSKSKAENEELTRIKRQKVDNEDEVEKTTFENIEDITLLWLDLNMNSTTMTTDSKLTKESLQEVNNFVLFFTEKDECLNYIKNVKHEKIILVLSGSSSVSNNNELLQQCHLLRQIDSIFIFCMEKHKYESLLSNSCYNKVIDICTEQDSLLQSIRKTIKLLEQQLTVFSLYNHTQKVARNLTTEAATFIWYRLLKDALQSMPSDVIAHGRQEMLDNCFKYYRNNKKELENIRQFEKSYNSSDAIRWYTKDSFIYKIINKALRTEDVEVLYTFRFYIVDLCAALMENYQDLKDYTPEPLKLYRGVKQTKDDIQRLKDNVGSLISMNGFFSTTRRHSVAQFYAGIEANPATNTNNTSVASISNNYESLLFEIEIDLKEQINCILADISYLSQFYDEEEVLFDLGAVFEIESVIYNTTDMYSTCKMKASAKGVEVAKEYVTFRKNEMKNADSVILFGDLLYDMREYNKSQKYFENLIITRPDDAQVYLGIGRAHHVKSEYAAALTNYQKAYDLSDKSDYLLVAKVLQYMGNVHRFNGEYVLTHKCLSEGLEILERNKIGNSSDRQVADILRDMADLYCFEGKDTMSFSYAVRAYELLKQLIPSDHPQLVSVLTAMSLALRHMGQYDESLKYQIQSLQIIKQVLSDNHSNLGAILNNIGKVYYKKCDYAKAITYLSETEEIYKKVWPNKHQRRAFPLNHLGKCNYRTKNYTAALDYYKQALDMIESTLSMNHTNRAYTLKNIGEVYLDLEDCDRAADYFQQALSIYKKKIGDDADHREIAKCYHFIGQIHVKQNNYDEGLHYFYKTFTISTRPSRFIIMYT</sequence>
<dbReference type="Proteomes" id="UP000682733">
    <property type="component" value="Unassembled WGS sequence"/>
</dbReference>
<dbReference type="GO" id="GO:0106274">
    <property type="term" value="F:NAD+-protein-arginine ADP-ribosyltransferase activity"/>
    <property type="evidence" value="ECO:0007669"/>
    <property type="project" value="UniProtKB-EC"/>
</dbReference>
<organism evidence="12 13">
    <name type="scientific">Didymodactylos carnosus</name>
    <dbReference type="NCBI Taxonomy" id="1234261"/>
    <lineage>
        <taxon>Eukaryota</taxon>
        <taxon>Metazoa</taxon>
        <taxon>Spiralia</taxon>
        <taxon>Gnathifera</taxon>
        <taxon>Rotifera</taxon>
        <taxon>Eurotatoria</taxon>
        <taxon>Bdelloidea</taxon>
        <taxon>Philodinida</taxon>
        <taxon>Philodinidae</taxon>
        <taxon>Didymodactylos</taxon>
    </lineage>
</organism>
<keyword evidence="4" id="KW-0548">Nucleotidyltransferase</keyword>
<dbReference type="Pfam" id="PF13432">
    <property type="entry name" value="TPR_16"/>
    <property type="match status" value="1"/>
</dbReference>
<keyword evidence="5" id="KW-0677">Repeat</keyword>
<dbReference type="EC" id="2.4.2.31" evidence="9"/>
<dbReference type="GO" id="GO:0016779">
    <property type="term" value="F:nucleotidyltransferase activity"/>
    <property type="evidence" value="ECO:0007669"/>
    <property type="project" value="UniProtKB-KW"/>
</dbReference>
<accession>A0A8S2I294</accession>